<evidence type="ECO:0000313" key="1">
    <source>
        <dbReference type="EMBL" id="QJX12103.1"/>
    </source>
</evidence>
<sequence length="41" mass="4905">MIKPSFILNFLQSSGWSRKYIVLRSLFTIVYERSIFAFTDE</sequence>
<dbReference type="EMBL" id="MN543576">
    <property type="protein sequence ID" value="QJX12167.1"/>
    <property type="molecule type" value="Genomic_DNA"/>
</dbReference>
<protein>
    <submittedName>
        <fullName evidence="1">Uncharacterized protein</fullName>
    </submittedName>
</protein>
<reference evidence="1" key="1">
    <citation type="submission" date="2019-10" db="EMBL/GenBank/DDBJ databases">
        <title>Tracking microevolution events of conjugative virulence plasmid p15WZ-82_Vir during transmission.</title>
        <authorList>
            <person name="Yang X."/>
        </authorList>
    </citation>
    <scope>NUCLEOTIDE SEQUENCE</scope>
    <source>
        <strain evidence="1">GH44TC</strain>
        <plasmid evidence="1">pGH44TC_fusion</plasmid>
        <plasmid evidence="2">pGH44TC_vir</plasmid>
    </source>
</reference>
<geneLocation type="plasmid" evidence="1">
    <name>pGH44TC_fusion</name>
</geneLocation>
<proteinExistence type="predicted"/>
<organism evidence="1">
    <name type="scientific">Klebsiella pneumoniae</name>
    <dbReference type="NCBI Taxonomy" id="573"/>
    <lineage>
        <taxon>Bacteria</taxon>
        <taxon>Pseudomonadati</taxon>
        <taxon>Pseudomonadota</taxon>
        <taxon>Gammaproteobacteria</taxon>
        <taxon>Enterobacterales</taxon>
        <taxon>Enterobacteriaceae</taxon>
        <taxon>Klebsiella/Raoultella group</taxon>
        <taxon>Klebsiella</taxon>
        <taxon>Klebsiella pneumoniae complex</taxon>
    </lineage>
</organism>
<keyword evidence="1" id="KW-0614">Plasmid</keyword>
<accession>A0A6M5ZZA5</accession>
<name>A0A6M5ZZA5_KLEPN</name>
<dbReference type="EMBL" id="MN543575">
    <property type="protein sequence ID" value="QJX12103.1"/>
    <property type="molecule type" value="Genomic_DNA"/>
</dbReference>
<evidence type="ECO:0000313" key="2">
    <source>
        <dbReference type="EMBL" id="QJX12167.1"/>
    </source>
</evidence>
<geneLocation type="plasmid" evidence="2">
    <name>pGH44TC_vir</name>
</geneLocation>
<dbReference type="AlphaFoldDB" id="A0A6M5ZZA5"/>